<dbReference type="CDD" id="cd10446">
    <property type="entry name" value="GIY-YIG_unchar_1"/>
    <property type="match status" value="1"/>
</dbReference>
<dbReference type="AlphaFoldDB" id="A0A7Y9F624"/>
<dbReference type="InterPro" id="IPR035901">
    <property type="entry name" value="GIY-YIG_endonuc_sf"/>
</dbReference>
<organism evidence="3 4">
    <name type="scientific">Nocardioides marinisabuli</name>
    <dbReference type="NCBI Taxonomy" id="419476"/>
    <lineage>
        <taxon>Bacteria</taxon>
        <taxon>Bacillati</taxon>
        <taxon>Actinomycetota</taxon>
        <taxon>Actinomycetes</taxon>
        <taxon>Propionibacteriales</taxon>
        <taxon>Nocardioidaceae</taxon>
        <taxon>Nocardioides</taxon>
    </lineage>
</organism>
<sequence>MVNEAETRWALEYNGYERFAGGSSGSDALRRLLQPAMREYEATGRVPDWCGVDLLRAWAFYRQREHHMDGVSPMARDWDAVLDAIRRHPAATAWDLPPTAVGEEERGEPSAGDAVETARSAALPLTLGHVLAAVGADHAPPIGLDDILVIRHAFKPSGHVGLQGPEDVTEGRLHDYTRSQDISTRKFPAEPPRYWVILVADGKSRSRLFGVYENHGEQLEEKTETNRFWDLRRVDFLRSLEDRLVVDWTSPRSWYRWGPSAATLPVLEIADRDAIEFPGFDRVLLRWHELEELVGDSRYAAWRAALSEVQGIYLITDSSTGKQYVGKADGAERLIGRWSAYAKNGHGGNVALRELAKAAREAGTTLDGAAEDHARHFVFSILRVFGPSTPPSEVDAAESHFKSALMTRTWGLNRN</sequence>
<dbReference type="EMBL" id="JACCBE010000001">
    <property type="protein sequence ID" value="NYD59285.1"/>
    <property type="molecule type" value="Genomic_DNA"/>
</dbReference>
<evidence type="ECO:0000313" key="3">
    <source>
        <dbReference type="EMBL" id="NYD59285.1"/>
    </source>
</evidence>
<keyword evidence="4" id="KW-1185">Reference proteome</keyword>
<dbReference type="Gene3D" id="3.40.1440.10">
    <property type="entry name" value="GIY-YIG endonuclease"/>
    <property type="match status" value="1"/>
</dbReference>
<accession>A0A7Y9F624</accession>
<evidence type="ECO:0000256" key="1">
    <source>
        <dbReference type="SAM" id="MobiDB-lite"/>
    </source>
</evidence>
<feature type="region of interest" description="Disordered" evidence="1">
    <location>
        <begin position="93"/>
        <end position="117"/>
    </location>
</feature>
<dbReference type="Proteomes" id="UP000516957">
    <property type="component" value="Unassembled WGS sequence"/>
</dbReference>
<evidence type="ECO:0000259" key="2">
    <source>
        <dbReference type="PROSITE" id="PS50164"/>
    </source>
</evidence>
<dbReference type="InterPro" id="IPR000305">
    <property type="entry name" value="GIY-YIG_endonuc"/>
</dbReference>
<protein>
    <recommendedName>
        <fullName evidence="2">GIY-YIG domain-containing protein</fullName>
    </recommendedName>
</protein>
<feature type="domain" description="GIY-YIG" evidence="2">
    <location>
        <begin position="308"/>
        <end position="414"/>
    </location>
</feature>
<name>A0A7Y9F624_9ACTN</name>
<evidence type="ECO:0000313" key="4">
    <source>
        <dbReference type="Proteomes" id="UP000516957"/>
    </source>
</evidence>
<dbReference type="SUPFAM" id="SSF82771">
    <property type="entry name" value="GIY-YIG endonuclease"/>
    <property type="match status" value="1"/>
</dbReference>
<proteinExistence type="predicted"/>
<dbReference type="PROSITE" id="PS50164">
    <property type="entry name" value="GIY_YIG"/>
    <property type="match status" value="1"/>
</dbReference>
<comment type="caution">
    <text evidence="3">The sequence shown here is derived from an EMBL/GenBank/DDBJ whole genome shotgun (WGS) entry which is preliminary data.</text>
</comment>
<dbReference type="RefSeq" id="WP_246305182.1">
    <property type="nucleotide sequence ID" value="NZ_CP059163.1"/>
</dbReference>
<reference evidence="3 4" key="1">
    <citation type="submission" date="2020-07" db="EMBL/GenBank/DDBJ databases">
        <title>Sequencing the genomes of 1000 actinobacteria strains.</title>
        <authorList>
            <person name="Klenk H.-P."/>
        </authorList>
    </citation>
    <scope>NUCLEOTIDE SEQUENCE [LARGE SCALE GENOMIC DNA]</scope>
    <source>
        <strain evidence="3 4">DSM 18965</strain>
    </source>
</reference>
<gene>
    <name evidence="3" type="ORF">BKA08_003523</name>
</gene>